<dbReference type="AlphaFoldDB" id="A0A653DPN1"/>
<sequence>MSLASPAYYGGTHFFLFVATTSFIGTMIWIFIYLLGIREALHAVPINWILTVI</sequence>
<reference evidence="2 3" key="1">
    <citation type="submission" date="2019-01" db="EMBL/GenBank/DDBJ databases">
        <authorList>
            <person name="Sayadi A."/>
        </authorList>
    </citation>
    <scope>NUCLEOTIDE SEQUENCE [LARGE SCALE GENOMIC DNA]</scope>
</reference>
<evidence type="ECO:0000256" key="1">
    <source>
        <dbReference type="SAM" id="Phobius"/>
    </source>
</evidence>
<organism evidence="2 3">
    <name type="scientific">Callosobruchus maculatus</name>
    <name type="common">Southern cowpea weevil</name>
    <name type="synonym">Pulse bruchid</name>
    <dbReference type="NCBI Taxonomy" id="64391"/>
    <lineage>
        <taxon>Eukaryota</taxon>
        <taxon>Metazoa</taxon>
        <taxon>Ecdysozoa</taxon>
        <taxon>Arthropoda</taxon>
        <taxon>Hexapoda</taxon>
        <taxon>Insecta</taxon>
        <taxon>Pterygota</taxon>
        <taxon>Neoptera</taxon>
        <taxon>Endopterygota</taxon>
        <taxon>Coleoptera</taxon>
        <taxon>Polyphaga</taxon>
        <taxon>Cucujiformia</taxon>
        <taxon>Chrysomeloidea</taxon>
        <taxon>Chrysomelidae</taxon>
        <taxon>Bruchinae</taxon>
        <taxon>Bruchini</taxon>
        <taxon>Callosobruchus</taxon>
    </lineage>
</organism>
<feature type="transmembrane region" description="Helical" evidence="1">
    <location>
        <begin position="12"/>
        <end position="35"/>
    </location>
</feature>
<dbReference type="Proteomes" id="UP000410492">
    <property type="component" value="Unassembled WGS sequence"/>
</dbReference>
<accession>A0A653DPN1</accession>
<keyword evidence="3" id="KW-1185">Reference proteome</keyword>
<feature type="non-terminal residue" evidence="2">
    <location>
        <position position="53"/>
    </location>
</feature>
<keyword evidence="1" id="KW-0812">Transmembrane</keyword>
<keyword evidence="1" id="KW-0472">Membrane</keyword>
<evidence type="ECO:0000313" key="3">
    <source>
        <dbReference type="Proteomes" id="UP000410492"/>
    </source>
</evidence>
<proteinExistence type="predicted"/>
<name>A0A653DPN1_CALMS</name>
<keyword evidence="1" id="KW-1133">Transmembrane helix</keyword>
<dbReference type="EMBL" id="CAACVG010013560">
    <property type="protein sequence ID" value="VEN61985.1"/>
    <property type="molecule type" value="Genomic_DNA"/>
</dbReference>
<gene>
    <name evidence="2" type="ORF">CALMAC_LOCUS19240</name>
</gene>
<protein>
    <submittedName>
        <fullName evidence="2">Uncharacterized protein</fullName>
    </submittedName>
</protein>
<evidence type="ECO:0000313" key="2">
    <source>
        <dbReference type="EMBL" id="VEN61985.1"/>
    </source>
</evidence>